<proteinExistence type="predicted"/>
<name>A0A438CG72_VITVI</name>
<dbReference type="AlphaFoldDB" id="A0A438CG72"/>
<reference evidence="1 2" key="1">
    <citation type="journal article" date="2018" name="PLoS Genet.">
        <title>Population sequencing reveals clonal diversity and ancestral inbreeding in the grapevine cultivar Chardonnay.</title>
        <authorList>
            <person name="Roach M.J."/>
            <person name="Johnson D.L."/>
            <person name="Bohlmann J."/>
            <person name="van Vuuren H.J."/>
            <person name="Jones S.J."/>
            <person name="Pretorius I.S."/>
            <person name="Schmidt S.A."/>
            <person name="Borneman A.R."/>
        </authorList>
    </citation>
    <scope>NUCLEOTIDE SEQUENCE [LARGE SCALE GENOMIC DNA]</scope>
    <source>
        <strain evidence="2">cv. Chardonnay</strain>
        <tissue evidence="1">Leaf</tissue>
    </source>
</reference>
<evidence type="ECO:0000313" key="2">
    <source>
        <dbReference type="Proteomes" id="UP000288805"/>
    </source>
</evidence>
<evidence type="ECO:0000313" key="1">
    <source>
        <dbReference type="EMBL" id="RVW22213.1"/>
    </source>
</evidence>
<dbReference type="EMBL" id="QGNW01002244">
    <property type="protein sequence ID" value="RVW22213.1"/>
    <property type="molecule type" value="Genomic_DNA"/>
</dbReference>
<organism evidence="1 2">
    <name type="scientific">Vitis vinifera</name>
    <name type="common">Grape</name>
    <dbReference type="NCBI Taxonomy" id="29760"/>
    <lineage>
        <taxon>Eukaryota</taxon>
        <taxon>Viridiplantae</taxon>
        <taxon>Streptophyta</taxon>
        <taxon>Embryophyta</taxon>
        <taxon>Tracheophyta</taxon>
        <taxon>Spermatophyta</taxon>
        <taxon>Magnoliopsida</taxon>
        <taxon>eudicotyledons</taxon>
        <taxon>Gunneridae</taxon>
        <taxon>Pentapetalae</taxon>
        <taxon>rosids</taxon>
        <taxon>Vitales</taxon>
        <taxon>Vitaceae</taxon>
        <taxon>Viteae</taxon>
        <taxon>Vitis</taxon>
    </lineage>
</organism>
<accession>A0A438CG72</accession>
<protein>
    <submittedName>
        <fullName evidence="1">Uncharacterized protein</fullName>
    </submittedName>
</protein>
<sequence>MSGVSASPPPTFFSLEGRPKTRSFCCHQPLSHRKLRFNSLEIGCRGGGLQRDRVVQCNSSTNPPPPGSGTDLPLCYTEFFFLDLGVKVPCFDGVGSSVDMVNSGLVSATPIVVIESVTLYYALVGM</sequence>
<gene>
    <name evidence="1" type="ORF">CK203_106584</name>
</gene>
<dbReference type="Proteomes" id="UP000288805">
    <property type="component" value="Unassembled WGS sequence"/>
</dbReference>
<comment type="caution">
    <text evidence="1">The sequence shown here is derived from an EMBL/GenBank/DDBJ whole genome shotgun (WGS) entry which is preliminary data.</text>
</comment>